<sequence length="75" mass="8382">MNSVNLNLAIIQCKHCAASFSINTAPYTLKSTQKTMLFKIKNLSLTHKKTTKPKTKELKQPQILKCEFSIGSVSI</sequence>
<dbReference type="AlphaFoldDB" id="A0AAQ2ETB9"/>
<accession>A0AAQ2ETB9</accession>
<reference evidence="1 2" key="1">
    <citation type="submission" date="2017-12" db="EMBL/GenBank/DDBJ databases">
        <authorList>
            <person name="Paulsen S."/>
            <person name="Gram L.K."/>
        </authorList>
    </citation>
    <scope>NUCLEOTIDE SEQUENCE [LARGE SCALE GENOMIC DNA]</scope>
    <source>
        <strain evidence="1 2">S1607</strain>
    </source>
</reference>
<protein>
    <submittedName>
        <fullName evidence="1">Uncharacterized protein</fullName>
    </submittedName>
</protein>
<gene>
    <name evidence="1" type="ORF">CWB74_11645</name>
</gene>
<proteinExistence type="predicted"/>
<organism evidence="1 2">
    <name type="scientific">Pseudoalteromonas piscicida</name>
    <dbReference type="NCBI Taxonomy" id="43662"/>
    <lineage>
        <taxon>Bacteria</taxon>
        <taxon>Pseudomonadati</taxon>
        <taxon>Pseudomonadota</taxon>
        <taxon>Gammaproteobacteria</taxon>
        <taxon>Alteromonadales</taxon>
        <taxon>Pseudoalteromonadaceae</taxon>
        <taxon>Pseudoalteromonas</taxon>
    </lineage>
</organism>
<comment type="caution">
    <text evidence="1">The sequence shown here is derived from an EMBL/GenBank/DDBJ whole genome shotgun (WGS) entry which is preliminary data.</text>
</comment>
<reference evidence="2" key="2">
    <citation type="submission" date="2019-06" db="EMBL/GenBank/DDBJ databases">
        <title>Co-occurence of chitin degradation, pigmentation and bioactivity in marine Pseudoalteromonas.</title>
        <authorList>
            <person name="Sonnenschein E.C."/>
            <person name="Bech P.K."/>
        </authorList>
    </citation>
    <scope>NUCLEOTIDE SEQUENCE [LARGE SCALE GENOMIC DNA]</scope>
    <source>
        <strain evidence="2">S1607</strain>
    </source>
</reference>
<name>A0AAQ2ETB9_PSEO7</name>
<dbReference type="Proteomes" id="UP000305423">
    <property type="component" value="Unassembled WGS sequence"/>
</dbReference>
<dbReference type="EMBL" id="PNEL01000027">
    <property type="protein sequence ID" value="TMN76947.1"/>
    <property type="molecule type" value="Genomic_DNA"/>
</dbReference>
<evidence type="ECO:0000313" key="1">
    <source>
        <dbReference type="EMBL" id="TMN76947.1"/>
    </source>
</evidence>
<evidence type="ECO:0000313" key="2">
    <source>
        <dbReference type="Proteomes" id="UP000305423"/>
    </source>
</evidence>